<feature type="compositionally biased region" description="Low complexity" evidence="1">
    <location>
        <begin position="224"/>
        <end position="236"/>
    </location>
</feature>
<dbReference type="EMBL" id="MU006089">
    <property type="protein sequence ID" value="KAF2843413.1"/>
    <property type="molecule type" value="Genomic_DNA"/>
</dbReference>
<dbReference type="AlphaFoldDB" id="A0A9P4SIQ6"/>
<keyword evidence="3" id="KW-1185">Reference proteome</keyword>
<name>A0A9P4SIQ6_9PEZI</name>
<proteinExistence type="predicted"/>
<evidence type="ECO:0000313" key="2">
    <source>
        <dbReference type="EMBL" id="KAF2843413.1"/>
    </source>
</evidence>
<evidence type="ECO:0000313" key="3">
    <source>
        <dbReference type="Proteomes" id="UP000799429"/>
    </source>
</evidence>
<sequence length="361" mass="39542">MAQPQPRTRKMAKNKSIFVARAKKVRRTTVRPHFRCTAFSAVVVRNLRPAARVPVITVQSMKASDPSSVCYSASEQENPQQDHFDDNFIIFEADDDESDSEFDSKTDDDDFDTESEITESNATGQDACQYDLSDDAFIVFEADDEDSGSGCDSDSDDEGSSLDSDSDTESEYSDGGSTDNDEEKDHTLTSISSFDSVEVPHSTKYKQAGQPHSNTNLPKHFDKSSTSSSSRVSSYSRGRCPEISEEPQPRRRLSSPLPSARRRCAPNASIYVITLDDGAYLVTNTETDKEVGLFADREDADDAVTKLEAGFIQGPRGNWITAGVANDNGAKMGMGEEDGAIPPVPKIPEWALAFGWVARIP</sequence>
<organism evidence="2 3">
    <name type="scientific">Patellaria atrata CBS 101060</name>
    <dbReference type="NCBI Taxonomy" id="1346257"/>
    <lineage>
        <taxon>Eukaryota</taxon>
        <taxon>Fungi</taxon>
        <taxon>Dikarya</taxon>
        <taxon>Ascomycota</taxon>
        <taxon>Pezizomycotina</taxon>
        <taxon>Dothideomycetes</taxon>
        <taxon>Dothideomycetes incertae sedis</taxon>
        <taxon>Patellariales</taxon>
        <taxon>Patellariaceae</taxon>
        <taxon>Patellaria</taxon>
    </lineage>
</organism>
<reference evidence="2" key="1">
    <citation type="journal article" date="2020" name="Stud. Mycol.">
        <title>101 Dothideomycetes genomes: a test case for predicting lifestyles and emergence of pathogens.</title>
        <authorList>
            <person name="Haridas S."/>
            <person name="Albert R."/>
            <person name="Binder M."/>
            <person name="Bloem J."/>
            <person name="Labutti K."/>
            <person name="Salamov A."/>
            <person name="Andreopoulos B."/>
            <person name="Baker S."/>
            <person name="Barry K."/>
            <person name="Bills G."/>
            <person name="Bluhm B."/>
            <person name="Cannon C."/>
            <person name="Castanera R."/>
            <person name="Culley D."/>
            <person name="Daum C."/>
            <person name="Ezra D."/>
            <person name="Gonzalez J."/>
            <person name="Henrissat B."/>
            <person name="Kuo A."/>
            <person name="Liang C."/>
            <person name="Lipzen A."/>
            <person name="Lutzoni F."/>
            <person name="Magnuson J."/>
            <person name="Mondo S."/>
            <person name="Nolan M."/>
            <person name="Ohm R."/>
            <person name="Pangilinan J."/>
            <person name="Park H.-J."/>
            <person name="Ramirez L."/>
            <person name="Alfaro M."/>
            <person name="Sun H."/>
            <person name="Tritt A."/>
            <person name="Yoshinaga Y."/>
            <person name="Zwiers L.-H."/>
            <person name="Turgeon B."/>
            <person name="Goodwin S."/>
            <person name="Spatafora J."/>
            <person name="Crous P."/>
            <person name="Grigoriev I."/>
        </authorList>
    </citation>
    <scope>NUCLEOTIDE SEQUENCE</scope>
    <source>
        <strain evidence="2">CBS 101060</strain>
    </source>
</reference>
<dbReference type="Proteomes" id="UP000799429">
    <property type="component" value="Unassembled WGS sequence"/>
</dbReference>
<protein>
    <submittedName>
        <fullName evidence="2">Uncharacterized protein</fullName>
    </submittedName>
</protein>
<gene>
    <name evidence="2" type="ORF">M501DRAFT_994332</name>
</gene>
<evidence type="ECO:0000256" key="1">
    <source>
        <dbReference type="SAM" id="MobiDB-lite"/>
    </source>
</evidence>
<feature type="region of interest" description="Disordered" evidence="1">
    <location>
        <begin position="144"/>
        <end position="260"/>
    </location>
</feature>
<feature type="region of interest" description="Disordered" evidence="1">
    <location>
        <begin position="95"/>
        <end position="128"/>
    </location>
</feature>
<feature type="compositionally biased region" description="Acidic residues" evidence="1">
    <location>
        <begin position="144"/>
        <end position="172"/>
    </location>
</feature>
<accession>A0A9P4SIQ6</accession>
<feature type="compositionally biased region" description="Acidic residues" evidence="1">
    <location>
        <begin position="95"/>
        <end position="117"/>
    </location>
</feature>
<comment type="caution">
    <text evidence="2">The sequence shown here is derived from an EMBL/GenBank/DDBJ whole genome shotgun (WGS) entry which is preliminary data.</text>
</comment>